<evidence type="ECO:0000313" key="2">
    <source>
        <dbReference type="Proteomes" id="UP000837857"/>
    </source>
</evidence>
<name>A0ABN8J2I8_9NEOP</name>
<sequence length="114" mass="12830">MSMSEEGSIFDGYLSTERSGQEQIGLGTNNRAARWRGGEMDSARCGALGTDRSYFIDGSRFPLTRLPGELHRSHKLRYRTAHRTTGCPISSHPVFKDNTSKLAMRMFLNNPLYT</sequence>
<dbReference type="Proteomes" id="UP000837857">
    <property type="component" value="Chromosome 8"/>
</dbReference>
<dbReference type="EMBL" id="OW152820">
    <property type="protein sequence ID" value="CAH2074911.1"/>
    <property type="molecule type" value="Genomic_DNA"/>
</dbReference>
<keyword evidence="2" id="KW-1185">Reference proteome</keyword>
<organism evidence="1 2">
    <name type="scientific">Iphiclides podalirius</name>
    <name type="common">scarce swallowtail</name>
    <dbReference type="NCBI Taxonomy" id="110791"/>
    <lineage>
        <taxon>Eukaryota</taxon>
        <taxon>Metazoa</taxon>
        <taxon>Ecdysozoa</taxon>
        <taxon>Arthropoda</taxon>
        <taxon>Hexapoda</taxon>
        <taxon>Insecta</taxon>
        <taxon>Pterygota</taxon>
        <taxon>Neoptera</taxon>
        <taxon>Endopterygota</taxon>
        <taxon>Lepidoptera</taxon>
        <taxon>Glossata</taxon>
        <taxon>Ditrysia</taxon>
        <taxon>Papilionoidea</taxon>
        <taxon>Papilionidae</taxon>
        <taxon>Papilioninae</taxon>
        <taxon>Iphiclides</taxon>
    </lineage>
</organism>
<evidence type="ECO:0000313" key="1">
    <source>
        <dbReference type="EMBL" id="CAH2074911.1"/>
    </source>
</evidence>
<accession>A0ABN8J2I8</accession>
<feature type="non-terminal residue" evidence="1">
    <location>
        <position position="114"/>
    </location>
</feature>
<gene>
    <name evidence="1" type="ORF">IPOD504_LOCUS16328</name>
</gene>
<reference evidence="1" key="1">
    <citation type="submission" date="2022-03" db="EMBL/GenBank/DDBJ databases">
        <authorList>
            <person name="Martin H S."/>
        </authorList>
    </citation>
    <scope>NUCLEOTIDE SEQUENCE</scope>
</reference>
<protein>
    <submittedName>
        <fullName evidence="1">Uncharacterized protein</fullName>
    </submittedName>
</protein>
<proteinExistence type="predicted"/>